<keyword evidence="5 7" id="KW-1133">Transmembrane helix</keyword>
<dbReference type="STRING" id="512399.A8709_08900"/>
<protein>
    <submittedName>
        <fullName evidence="9">ABC transporter permease</fullName>
    </submittedName>
</protein>
<evidence type="ECO:0000256" key="4">
    <source>
        <dbReference type="ARBA" id="ARBA00022692"/>
    </source>
</evidence>
<sequence>MKHTRGEKLFYIINYIFLLLIGLSCVLPLIHILALSFSDKHALMSGTISFWPVNFSLGGYRALFKESPIFQDFTNSVIITVVGTSLNMVFTILAAYPLSKRYFIGRSVYSFAIIFTMIFTAGLIPNYLLLKSLGLINSYGALWLPGLIAVYNLLVLRSFFEGLPEELEEASRIDGCSEWRLIIQIVLPLSLPVLAALSLFYGVTHWNAFMNVLIYINDSNKLNLAVLVQQMIQNQTLMQELTSTQPDLAAAITPEGVKAAGVIVMTLPMLIVYPFLQRFFVKGVMIGAVKG</sequence>
<evidence type="ECO:0000256" key="3">
    <source>
        <dbReference type="ARBA" id="ARBA00022475"/>
    </source>
</evidence>
<comment type="subcellular location">
    <subcellularLocation>
        <location evidence="1 7">Cell membrane</location>
        <topology evidence="1 7">Multi-pass membrane protein</topology>
    </subcellularLocation>
</comment>
<gene>
    <name evidence="9" type="ORF">A8709_08900</name>
</gene>
<dbReference type="SUPFAM" id="SSF161098">
    <property type="entry name" value="MetI-like"/>
    <property type="match status" value="1"/>
</dbReference>
<evidence type="ECO:0000259" key="8">
    <source>
        <dbReference type="PROSITE" id="PS50928"/>
    </source>
</evidence>
<dbReference type="Proteomes" id="UP000093309">
    <property type="component" value="Unassembled WGS sequence"/>
</dbReference>
<dbReference type="GO" id="GO:0005886">
    <property type="term" value="C:plasma membrane"/>
    <property type="evidence" value="ECO:0007669"/>
    <property type="project" value="UniProtKB-SubCell"/>
</dbReference>
<feature type="transmembrane region" description="Helical" evidence="7">
    <location>
        <begin position="108"/>
        <end position="129"/>
    </location>
</feature>
<feature type="transmembrane region" description="Helical" evidence="7">
    <location>
        <begin position="73"/>
        <end position="96"/>
    </location>
</feature>
<dbReference type="Pfam" id="PF00528">
    <property type="entry name" value="BPD_transp_1"/>
    <property type="match status" value="1"/>
</dbReference>
<reference evidence="10" key="1">
    <citation type="submission" date="2016-05" db="EMBL/GenBank/DDBJ databases">
        <title>Paenibacillus oryzae. sp. nov., isolated from the rice root.</title>
        <authorList>
            <person name="Zhang J."/>
            <person name="Zhang X."/>
        </authorList>
    </citation>
    <scope>NUCLEOTIDE SEQUENCE [LARGE SCALE GENOMIC DNA]</scope>
    <source>
        <strain evidence="10">KCTC13222</strain>
    </source>
</reference>
<dbReference type="PANTHER" id="PTHR43744:SF9">
    <property type="entry name" value="POLYGALACTURONAN_RHAMNOGALACTURONAN TRANSPORT SYSTEM PERMEASE PROTEIN YTCP"/>
    <property type="match status" value="1"/>
</dbReference>
<proteinExistence type="inferred from homology"/>
<evidence type="ECO:0000256" key="2">
    <source>
        <dbReference type="ARBA" id="ARBA00022448"/>
    </source>
</evidence>
<dbReference type="PANTHER" id="PTHR43744">
    <property type="entry name" value="ABC TRANSPORTER PERMEASE PROTEIN MG189-RELATED-RELATED"/>
    <property type="match status" value="1"/>
</dbReference>
<dbReference type="CDD" id="cd06261">
    <property type="entry name" value="TM_PBP2"/>
    <property type="match status" value="1"/>
</dbReference>
<keyword evidence="10" id="KW-1185">Reference proteome</keyword>
<feature type="transmembrane region" description="Helical" evidence="7">
    <location>
        <begin position="141"/>
        <end position="160"/>
    </location>
</feature>
<evidence type="ECO:0000256" key="5">
    <source>
        <dbReference type="ARBA" id="ARBA00022989"/>
    </source>
</evidence>
<name>A0A1C1A8A9_9BACL</name>
<dbReference type="Gene3D" id="1.10.3720.10">
    <property type="entry name" value="MetI-like"/>
    <property type="match status" value="1"/>
</dbReference>
<feature type="transmembrane region" description="Helical" evidence="7">
    <location>
        <begin position="12"/>
        <end position="34"/>
    </location>
</feature>
<keyword evidence="3" id="KW-1003">Cell membrane</keyword>
<dbReference type="EMBL" id="LYPC01000010">
    <property type="protein sequence ID" value="OCT16769.1"/>
    <property type="molecule type" value="Genomic_DNA"/>
</dbReference>
<feature type="transmembrane region" description="Helical" evidence="7">
    <location>
        <begin position="256"/>
        <end position="276"/>
    </location>
</feature>
<evidence type="ECO:0000256" key="7">
    <source>
        <dbReference type="RuleBase" id="RU363032"/>
    </source>
</evidence>
<dbReference type="PROSITE" id="PS51257">
    <property type="entry name" value="PROKAR_LIPOPROTEIN"/>
    <property type="match status" value="1"/>
</dbReference>
<accession>A0A1C1A8A9</accession>
<dbReference type="InterPro" id="IPR035906">
    <property type="entry name" value="MetI-like_sf"/>
</dbReference>
<evidence type="ECO:0000256" key="1">
    <source>
        <dbReference type="ARBA" id="ARBA00004651"/>
    </source>
</evidence>
<evidence type="ECO:0000313" key="9">
    <source>
        <dbReference type="EMBL" id="OCT16769.1"/>
    </source>
</evidence>
<feature type="transmembrane region" description="Helical" evidence="7">
    <location>
        <begin position="181"/>
        <end position="203"/>
    </location>
</feature>
<dbReference type="InterPro" id="IPR000515">
    <property type="entry name" value="MetI-like"/>
</dbReference>
<feature type="domain" description="ABC transmembrane type-1" evidence="8">
    <location>
        <begin position="73"/>
        <end position="276"/>
    </location>
</feature>
<evidence type="ECO:0000313" key="10">
    <source>
        <dbReference type="Proteomes" id="UP000093309"/>
    </source>
</evidence>
<evidence type="ECO:0000256" key="6">
    <source>
        <dbReference type="ARBA" id="ARBA00023136"/>
    </source>
</evidence>
<dbReference type="OrthoDB" id="2563390at2"/>
<dbReference type="RefSeq" id="WP_065850856.1">
    <property type="nucleotide sequence ID" value="NZ_LYPC01000010.1"/>
</dbReference>
<organism evidence="9 10">
    <name type="scientific">Paenibacillus pectinilyticus</name>
    <dbReference type="NCBI Taxonomy" id="512399"/>
    <lineage>
        <taxon>Bacteria</taxon>
        <taxon>Bacillati</taxon>
        <taxon>Bacillota</taxon>
        <taxon>Bacilli</taxon>
        <taxon>Bacillales</taxon>
        <taxon>Paenibacillaceae</taxon>
        <taxon>Paenibacillus</taxon>
    </lineage>
</organism>
<dbReference type="AlphaFoldDB" id="A0A1C1A8A9"/>
<comment type="caution">
    <text evidence="9">The sequence shown here is derived from an EMBL/GenBank/DDBJ whole genome shotgun (WGS) entry which is preliminary data.</text>
</comment>
<dbReference type="PROSITE" id="PS50928">
    <property type="entry name" value="ABC_TM1"/>
    <property type="match status" value="1"/>
</dbReference>
<keyword evidence="4 7" id="KW-0812">Transmembrane</keyword>
<keyword evidence="2 7" id="KW-0813">Transport</keyword>
<keyword evidence="6 7" id="KW-0472">Membrane</keyword>
<dbReference type="GO" id="GO:0055085">
    <property type="term" value="P:transmembrane transport"/>
    <property type="evidence" value="ECO:0007669"/>
    <property type="project" value="InterPro"/>
</dbReference>
<comment type="similarity">
    <text evidence="7">Belongs to the binding-protein-dependent transport system permease family.</text>
</comment>